<evidence type="ECO:0000256" key="9">
    <source>
        <dbReference type="ARBA" id="ARBA00022723"/>
    </source>
</evidence>
<dbReference type="AlphaFoldDB" id="A0A0R2BB88"/>
<gene>
    <name evidence="15" type="ORF">FC82_GL001895</name>
</gene>
<dbReference type="InterPro" id="IPR050092">
    <property type="entry name" value="RNase_H"/>
</dbReference>
<comment type="catalytic activity">
    <reaction evidence="1">
        <text>Endonucleolytic cleavage to 5'-phosphomonoester.</text>
        <dbReference type="EC" id="3.1.26.4"/>
    </reaction>
</comment>
<dbReference type="GO" id="GO:0043137">
    <property type="term" value="P:DNA replication, removal of RNA primer"/>
    <property type="evidence" value="ECO:0007669"/>
    <property type="project" value="TreeGrafter"/>
</dbReference>
<dbReference type="Pfam" id="PF00075">
    <property type="entry name" value="RNase_H"/>
    <property type="match status" value="1"/>
</dbReference>
<evidence type="ECO:0000259" key="14">
    <source>
        <dbReference type="PROSITE" id="PS50879"/>
    </source>
</evidence>
<dbReference type="InterPro" id="IPR009027">
    <property type="entry name" value="Ribosomal_bL9/RNase_H1_N"/>
</dbReference>
<comment type="subunit">
    <text evidence="5">Monomer.</text>
</comment>
<accession>A0A0R2BB88</accession>
<dbReference type="InterPro" id="IPR002156">
    <property type="entry name" value="RNaseH_domain"/>
</dbReference>
<organism evidence="15 16">
    <name type="scientific">Secundilactobacillus collinoides DSM 20515 = JCM 1123</name>
    <dbReference type="NCBI Taxonomy" id="1423733"/>
    <lineage>
        <taxon>Bacteria</taxon>
        <taxon>Bacillati</taxon>
        <taxon>Bacillota</taxon>
        <taxon>Bacilli</taxon>
        <taxon>Lactobacillales</taxon>
        <taxon>Lactobacillaceae</taxon>
        <taxon>Secundilactobacillus</taxon>
    </lineage>
</organism>
<comment type="similarity">
    <text evidence="4">Belongs to the RNase H family.</text>
</comment>
<feature type="compositionally biased region" description="Polar residues" evidence="13">
    <location>
        <begin position="290"/>
        <end position="301"/>
    </location>
</feature>
<evidence type="ECO:0000256" key="4">
    <source>
        <dbReference type="ARBA" id="ARBA00005300"/>
    </source>
</evidence>
<dbReference type="SUPFAM" id="SSF55658">
    <property type="entry name" value="L9 N-domain-like"/>
    <property type="match status" value="1"/>
</dbReference>
<dbReference type="CDD" id="cd09278">
    <property type="entry name" value="RNase_HI_prokaryote_like"/>
    <property type="match status" value="1"/>
</dbReference>
<dbReference type="PROSITE" id="PS50879">
    <property type="entry name" value="RNASE_H_1"/>
    <property type="match status" value="1"/>
</dbReference>
<dbReference type="SUPFAM" id="SSF53098">
    <property type="entry name" value="Ribonuclease H-like"/>
    <property type="match status" value="1"/>
</dbReference>
<evidence type="ECO:0000256" key="11">
    <source>
        <dbReference type="ARBA" id="ARBA00022801"/>
    </source>
</evidence>
<comment type="cofactor">
    <cofactor evidence="2">
        <name>Mg(2+)</name>
        <dbReference type="ChEBI" id="CHEBI:18420"/>
    </cofactor>
</comment>
<evidence type="ECO:0000256" key="6">
    <source>
        <dbReference type="ARBA" id="ARBA00012180"/>
    </source>
</evidence>
<evidence type="ECO:0000256" key="3">
    <source>
        <dbReference type="ARBA" id="ARBA00004065"/>
    </source>
</evidence>
<evidence type="ECO:0000313" key="16">
    <source>
        <dbReference type="Proteomes" id="UP000051845"/>
    </source>
</evidence>
<keyword evidence="10" id="KW-0255">Endonuclease</keyword>
<dbReference type="Pfam" id="PF01693">
    <property type="entry name" value="Cauli_VI"/>
    <property type="match status" value="1"/>
</dbReference>
<keyword evidence="11" id="KW-0378">Hydrolase</keyword>
<dbReference type="InterPro" id="IPR037056">
    <property type="entry name" value="RNase_H1_N_sf"/>
</dbReference>
<reference evidence="15 16" key="1">
    <citation type="journal article" date="2015" name="Genome Announc.">
        <title>Expanding the biotechnology potential of lactobacilli through comparative genomics of 213 strains and associated genera.</title>
        <authorList>
            <person name="Sun Z."/>
            <person name="Harris H.M."/>
            <person name="McCann A."/>
            <person name="Guo C."/>
            <person name="Argimon S."/>
            <person name="Zhang W."/>
            <person name="Yang X."/>
            <person name="Jeffery I.B."/>
            <person name="Cooney J.C."/>
            <person name="Kagawa T.F."/>
            <person name="Liu W."/>
            <person name="Song Y."/>
            <person name="Salvetti E."/>
            <person name="Wrobel A."/>
            <person name="Rasinkangas P."/>
            <person name="Parkhill J."/>
            <person name="Rea M.C."/>
            <person name="O'Sullivan O."/>
            <person name="Ritari J."/>
            <person name="Douillard F.P."/>
            <person name="Paul Ross R."/>
            <person name="Yang R."/>
            <person name="Briner A.E."/>
            <person name="Felis G.E."/>
            <person name="de Vos W.M."/>
            <person name="Barrangou R."/>
            <person name="Klaenhammer T.R."/>
            <person name="Caufield P.W."/>
            <person name="Cui Y."/>
            <person name="Zhang H."/>
            <person name="O'Toole P.W."/>
        </authorList>
    </citation>
    <scope>NUCLEOTIDE SEQUENCE [LARGE SCALE GENOMIC DNA]</scope>
    <source>
        <strain evidence="15 16">DSM 20515</strain>
    </source>
</reference>
<feature type="compositionally biased region" description="Basic and acidic residues" evidence="13">
    <location>
        <begin position="262"/>
        <end position="273"/>
    </location>
</feature>
<dbReference type="PANTHER" id="PTHR10642">
    <property type="entry name" value="RIBONUCLEASE H1"/>
    <property type="match status" value="1"/>
</dbReference>
<protein>
    <recommendedName>
        <fullName evidence="7">Ribonuclease H</fullName>
        <ecNumber evidence="6">3.1.26.4</ecNumber>
    </recommendedName>
</protein>
<evidence type="ECO:0000256" key="12">
    <source>
        <dbReference type="ARBA" id="ARBA00022842"/>
    </source>
</evidence>
<evidence type="ECO:0000256" key="8">
    <source>
        <dbReference type="ARBA" id="ARBA00022722"/>
    </source>
</evidence>
<dbReference type="EMBL" id="AYYR01000039">
    <property type="protein sequence ID" value="KRM76069.1"/>
    <property type="molecule type" value="Genomic_DNA"/>
</dbReference>
<dbReference type="Gene3D" id="3.40.970.10">
    <property type="entry name" value="Ribonuclease H1, N-terminal domain"/>
    <property type="match status" value="1"/>
</dbReference>
<keyword evidence="12" id="KW-0460">Magnesium</keyword>
<dbReference type="EC" id="3.1.26.4" evidence="6"/>
<comment type="function">
    <text evidence="3">Endonuclease that specifically degrades the RNA of RNA-DNA hybrids.</text>
</comment>
<evidence type="ECO:0000256" key="7">
    <source>
        <dbReference type="ARBA" id="ARBA00017721"/>
    </source>
</evidence>
<feature type="domain" description="RNase H type-1" evidence="14">
    <location>
        <begin position="96"/>
        <end position="258"/>
    </location>
</feature>
<comment type="caution">
    <text evidence="15">The sequence shown here is derived from an EMBL/GenBank/DDBJ whole genome shotgun (WGS) entry which is preliminary data.</text>
</comment>
<dbReference type="InterPro" id="IPR022892">
    <property type="entry name" value="RNaseHI"/>
</dbReference>
<dbReference type="GO" id="GO:0004523">
    <property type="term" value="F:RNA-DNA hybrid ribonuclease activity"/>
    <property type="evidence" value="ECO:0007669"/>
    <property type="project" value="UniProtKB-EC"/>
</dbReference>
<evidence type="ECO:0000313" key="15">
    <source>
        <dbReference type="EMBL" id="KRM76069.1"/>
    </source>
</evidence>
<evidence type="ECO:0000256" key="5">
    <source>
        <dbReference type="ARBA" id="ARBA00011245"/>
    </source>
</evidence>
<dbReference type="Gene3D" id="3.30.420.10">
    <property type="entry name" value="Ribonuclease H-like superfamily/Ribonuclease H"/>
    <property type="match status" value="1"/>
</dbReference>
<keyword evidence="8" id="KW-0540">Nuclease</keyword>
<sequence>MKIDKSPVYQHLKQKNIKINGAIVLSKYYAIKKGRHPGIYTTWDDAKQQVDGFSGAVYKSFKQRSDAETFMDGIDPTVGQPKQGRHTRTNTPVHAVSNQIVGYTDGGSRNTGNVTGGHVKDTDKAAWAYRLELPDGRIVADSAGEWGATNNRMEIMALIRALAKLQELNKTDADIHMVLDSQYVLNAITKHWISGWKRRGWKRRGWKRSAGDLANAELWQELDGLLNRFSNLSYAWTKGHATNDGNLFVDDLLNESMDEMKAGHALKPSHESVVKGQKPIAPAKPVVPTRKSTSQKAASKPQTEKPLSNDVKKSVSDIEKALGQLDMFKDL</sequence>
<dbReference type="FunFam" id="3.40.970.10:FF:000002">
    <property type="entry name" value="Ribonuclease H"/>
    <property type="match status" value="1"/>
</dbReference>
<dbReference type="InterPro" id="IPR036397">
    <property type="entry name" value="RNaseH_sf"/>
</dbReference>
<dbReference type="InterPro" id="IPR011320">
    <property type="entry name" value="RNase_H1_N"/>
</dbReference>
<name>A0A0R2BB88_SECCO</name>
<keyword evidence="9" id="KW-0479">Metal-binding</keyword>
<evidence type="ECO:0000256" key="2">
    <source>
        <dbReference type="ARBA" id="ARBA00001946"/>
    </source>
</evidence>
<dbReference type="PATRIC" id="fig|1423733.4.peg.1996"/>
<feature type="region of interest" description="Disordered" evidence="13">
    <location>
        <begin position="262"/>
        <end position="314"/>
    </location>
</feature>
<dbReference type="InterPro" id="IPR012337">
    <property type="entry name" value="RNaseH-like_sf"/>
</dbReference>
<evidence type="ECO:0000256" key="1">
    <source>
        <dbReference type="ARBA" id="ARBA00000077"/>
    </source>
</evidence>
<dbReference type="Proteomes" id="UP000051845">
    <property type="component" value="Unassembled WGS sequence"/>
</dbReference>
<dbReference type="PANTHER" id="PTHR10642:SF26">
    <property type="entry name" value="RIBONUCLEASE H1"/>
    <property type="match status" value="1"/>
</dbReference>
<proteinExistence type="inferred from homology"/>
<evidence type="ECO:0000256" key="13">
    <source>
        <dbReference type="SAM" id="MobiDB-lite"/>
    </source>
</evidence>
<dbReference type="GO" id="GO:0046872">
    <property type="term" value="F:metal ion binding"/>
    <property type="evidence" value="ECO:0007669"/>
    <property type="project" value="UniProtKB-KW"/>
</dbReference>
<dbReference type="STRING" id="33960.TY91_14575"/>
<evidence type="ECO:0000256" key="10">
    <source>
        <dbReference type="ARBA" id="ARBA00022759"/>
    </source>
</evidence>
<dbReference type="GO" id="GO:0003676">
    <property type="term" value="F:nucleic acid binding"/>
    <property type="evidence" value="ECO:0007669"/>
    <property type="project" value="InterPro"/>
</dbReference>